<protein>
    <recommendedName>
        <fullName evidence="12 22">Angiotensin-converting enzyme</fullName>
        <ecNumber evidence="22">3.4.-.-</ecNumber>
    </recommendedName>
</protein>
<feature type="disulfide bond" evidence="18 21">
    <location>
        <begin position="562"/>
        <end position="580"/>
    </location>
</feature>
<evidence type="ECO:0000256" key="5">
    <source>
        <dbReference type="ARBA" id="ARBA00022729"/>
    </source>
</evidence>
<evidence type="ECO:0000256" key="4">
    <source>
        <dbReference type="ARBA" id="ARBA00022723"/>
    </source>
</evidence>
<dbReference type="GO" id="GO:0008237">
    <property type="term" value="F:metallopeptidase activity"/>
    <property type="evidence" value="ECO:0007669"/>
    <property type="project" value="UniProtKB-KW"/>
</dbReference>
<dbReference type="GO" id="GO:0046872">
    <property type="term" value="F:metal ion binding"/>
    <property type="evidence" value="ECO:0007669"/>
    <property type="project" value="UniProtKB-KW"/>
</dbReference>
<keyword evidence="4 17" id="KW-0479">Metal-binding</keyword>
<feature type="active site" description="Proton donor 1" evidence="13">
    <location>
        <position position="537"/>
    </location>
</feature>
<feature type="region of interest" description="Disordered" evidence="23">
    <location>
        <begin position="660"/>
        <end position="683"/>
    </location>
</feature>
<feature type="compositionally biased region" description="Low complexity" evidence="23">
    <location>
        <begin position="668"/>
        <end position="683"/>
    </location>
</feature>
<feature type="binding site" evidence="17">
    <location>
        <position position="409"/>
    </location>
    <ligand>
        <name>Zn(2+)</name>
        <dbReference type="ChEBI" id="CHEBI:29105"/>
        <label>1</label>
        <note>catalytic</note>
    </ligand>
</feature>
<evidence type="ECO:0000256" key="21">
    <source>
        <dbReference type="PROSITE-ProRule" id="PRU01355"/>
    </source>
</evidence>
<feature type="active site" description="Proton acceptor 1" evidence="13">
    <location>
        <position position="406"/>
    </location>
</feature>
<feature type="glycosylation site" description="N-linked (GlcNAc...) asparagine" evidence="19">
    <location>
        <position position="176"/>
    </location>
</feature>
<evidence type="ECO:0000256" key="14">
    <source>
        <dbReference type="PIRSR" id="PIRSR601548-10"/>
    </source>
</evidence>
<evidence type="ECO:0000256" key="13">
    <source>
        <dbReference type="PIRSR" id="PIRSR601548-1"/>
    </source>
</evidence>
<evidence type="ECO:0000256" key="11">
    <source>
        <dbReference type="ARBA" id="ARBA00036868"/>
    </source>
</evidence>
<feature type="binding site" evidence="17">
    <location>
        <position position="433"/>
    </location>
    <ligand>
        <name>Zn(2+)</name>
        <dbReference type="ChEBI" id="CHEBI:29105"/>
        <label>1</label>
        <note>catalytic</note>
    </ligand>
</feature>
<comment type="caution">
    <text evidence="25">The sequence shown here is derived from an EMBL/GenBank/DDBJ whole genome shotgun (WGS) entry which is preliminary data.</text>
</comment>
<keyword evidence="8 22" id="KW-0482">Metalloprotease</keyword>
<reference evidence="25 26" key="1">
    <citation type="submission" date="2024-03" db="EMBL/GenBank/DDBJ databases">
        <title>The genome assembly and annotation of the cricket Gryllus longicercus Weissman &amp; Gray.</title>
        <authorList>
            <person name="Szrajer S."/>
            <person name="Gray D."/>
            <person name="Ylla G."/>
        </authorList>
    </citation>
    <scope>NUCLEOTIDE SEQUENCE [LARGE SCALE GENOMIC DNA]</scope>
    <source>
        <strain evidence="25">DAG 2021-001</strain>
        <tissue evidence="25">Whole body minus gut</tissue>
    </source>
</reference>
<keyword evidence="3 22" id="KW-0645">Protease</keyword>
<feature type="active site" description="Proton acceptor 2" evidence="15">
    <location>
        <position position="406"/>
    </location>
</feature>
<evidence type="ECO:0000256" key="17">
    <source>
        <dbReference type="PIRSR" id="PIRSR601548-3"/>
    </source>
</evidence>
<keyword evidence="6 22" id="KW-0378">Hydrolase</keyword>
<feature type="binding site" evidence="20">
    <location>
        <position position="405"/>
    </location>
    <ligand>
        <name>Zn(2+)</name>
        <dbReference type="ChEBI" id="CHEBI:29105"/>
        <label>2</label>
        <note>catalytic</note>
    </ligand>
</feature>
<evidence type="ECO:0000256" key="3">
    <source>
        <dbReference type="ARBA" id="ARBA00022670"/>
    </source>
</evidence>
<dbReference type="GO" id="GO:0005615">
    <property type="term" value="C:extracellular space"/>
    <property type="evidence" value="ECO:0007669"/>
    <property type="project" value="TreeGrafter"/>
</dbReference>
<dbReference type="EMBL" id="JAZDUA010000010">
    <property type="protein sequence ID" value="KAK7873704.1"/>
    <property type="molecule type" value="Genomic_DNA"/>
</dbReference>
<feature type="disulfide bond" evidence="18 21">
    <location>
        <begin position="374"/>
        <end position="392"/>
    </location>
</feature>
<dbReference type="InterPro" id="IPR001548">
    <property type="entry name" value="Peptidase_M2"/>
</dbReference>
<evidence type="ECO:0000313" key="26">
    <source>
        <dbReference type="Proteomes" id="UP001378592"/>
    </source>
</evidence>
<dbReference type="PANTHER" id="PTHR10514">
    <property type="entry name" value="ANGIOTENSIN-CONVERTING ENZYME"/>
    <property type="match status" value="1"/>
</dbReference>
<evidence type="ECO:0000256" key="15">
    <source>
        <dbReference type="PIRSR" id="PIRSR601548-11"/>
    </source>
</evidence>
<comment type="catalytic activity">
    <reaction evidence="11">
        <text>Release of a C-terminal dipeptide, oligopeptide-|-Xaa-Yaa, when Xaa is not Pro, and Yaa is neither Asp nor Glu. Thus, conversion of angiotensin I to angiotensin II, with increase in vasoconstrictor activity, but no action on angiotensin II.</text>
        <dbReference type="EC" id="3.4.15.1"/>
    </reaction>
</comment>
<keyword evidence="10 14" id="KW-0325">Glycoprotein</keyword>
<evidence type="ECO:0000256" key="24">
    <source>
        <dbReference type="SAM" id="SignalP"/>
    </source>
</evidence>
<dbReference type="GO" id="GO:0005886">
    <property type="term" value="C:plasma membrane"/>
    <property type="evidence" value="ECO:0007669"/>
    <property type="project" value="TreeGrafter"/>
</dbReference>
<evidence type="ECO:0000256" key="16">
    <source>
        <dbReference type="PIRSR" id="PIRSR601548-2"/>
    </source>
</evidence>
<dbReference type="GO" id="GO:0008241">
    <property type="term" value="F:peptidyl-dipeptidase activity"/>
    <property type="evidence" value="ECO:0007669"/>
    <property type="project" value="UniProtKB-EC"/>
</dbReference>
<keyword evidence="9 18" id="KW-1015">Disulfide bond</keyword>
<dbReference type="SUPFAM" id="SSF55486">
    <property type="entry name" value="Metalloproteases ('zincins'), catalytic domain"/>
    <property type="match status" value="1"/>
</dbReference>
<dbReference type="Gene3D" id="1.10.1370.30">
    <property type="match status" value="2"/>
</dbReference>
<comment type="similarity">
    <text evidence="1 21 22">Belongs to the peptidase M2 family.</text>
</comment>
<feature type="glycosylation site" description="N-linked (GlcNAc...) asparagine; partial" evidence="14">
    <location>
        <position position="176"/>
    </location>
</feature>
<evidence type="ECO:0000256" key="22">
    <source>
        <dbReference type="RuleBase" id="RU361144"/>
    </source>
</evidence>
<feature type="binding site" evidence="20">
    <location>
        <position position="409"/>
    </location>
    <ligand>
        <name>Zn(2+)</name>
        <dbReference type="ChEBI" id="CHEBI:29105"/>
        <label>2</label>
        <note>catalytic</note>
    </ligand>
</feature>
<feature type="glycosylation site" description="N-linked (GlcNAc...) asparagine" evidence="14">
    <location>
        <position position="92"/>
    </location>
</feature>
<feature type="chain" id="PRO_5042911381" description="Angiotensin-converting enzyme" evidence="24">
    <location>
        <begin position="33"/>
        <end position="683"/>
    </location>
</feature>
<evidence type="ECO:0000256" key="23">
    <source>
        <dbReference type="SAM" id="MobiDB-lite"/>
    </source>
</evidence>
<feature type="signal peptide" evidence="24">
    <location>
        <begin position="1"/>
        <end position="32"/>
    </location>
</feature>
<dbReference type="FunFam" id="1.10.1370.30:FF:000004">
    <property type="entry name" value="Angiotensin-converting enzyme"/>
    <property type="match status" value="1"/>
</dbReference>
<dbReference type="Pfam" id="PF01401">
    <property type="entry name" value="Peptidase_M2"/>
    <property type="match status" value="1"/>
</dbReference>
<dbReference type="GO" id="GO:0004180">
    <property type="term" value="F:carboxypeptidase activity"/>
    <property type="evidence" value="ECO:0007669"/>
    <property type="project" value="UniProtKB-KW"/>
</dbReference>
<sequence length="683" mass="78379">MAHAKVCARWQPFSGAAWAATVLLLAAAGGLADTTLQSSDDTPPTPTPTPTAQRADLQQLEQQARAFLQQYDREAARRLNDYELAAWAYDSNLTAHNQQQKLKASAALAAFTKEQWRRATAFPWQEFSDPDTRRQLKELSVLGAAALPPPRYDQLQKIIADMQTVYSKAKICDYRNKTKCDLSLEPDLVNILTHSRDAGELRHVWVEWRRASGEKVRDIFNEYVAISNEAAALNNFTDNSEMWLEAYETPNFREDLQRLWEQMRPLYQQLHAYVRRHLRMRYGDAEVTQQGPIPAHLLGNMWAQSWEAVFPFSKPYPDAQDTDATPKMLEQGYTPERMFKLSEQFFTSLNLSAMPESFWERSILEKPKDREIVCHASAWDFYDGKDFRIKQCTRVNMRDLFVAHHEMGHIQYDLQYKDQPVLYRGGANPGFHEAIGDVMALSVSTPKHLRRVGLLDGSEADDSPETALNFLYLQALQKVGYLPFGYIVDLWRWDVFKGWTTPDEYNCQWWRLRELYQGVEPPVDRSEDNFDPAAKYHVVASVPYIRYFVSTVIQFQIHRALCIEAGQFDPTDDKKPLHNCDIYESAAAGNKLKAMLRLGSSRPWPEALEAVTGSRHMDASGLLDYFRPLAQWLEEENRRTGQIPGWDRSKKNCVSGQEELYTQRADETTVPTGTTRSPTPQAL</sequence>
<dbReference type="Proteomes" id="UP001378592">
    <property type="component" value="Unassembled WGS sequence"/>
</dbReference>
<evidence type="ECO:0000256" key="18">
    <source>
        <dbReference type="PIRSR" id="PIRSR601548-4"/>
    </source>
</evidence>
<evidence type="ECO:0000256" key="7">
    <source>
        <dbReference type="ARBA" id="ARBA00022833"/>
    </source>
</evidence>
<evidence type="ECO:0000256" key="9">
    <source>
        <dbReference type="ARBA" id="ARBA00023157"/>
    </source>
</evidence>
<keyword evidence="7 17" id="KW-0862">Zinc</keyword>
<feature type="active site" description="Proton donor 2" evidence="15">
    <location>
        <position position="537"/>
    </location>
</feature>
<name>A0AAN9ZIL7_9ORTH</name>
<dbReference type="PANTHER" id="PTHR10514:SF44">
    <property type="entry name" value="ANGIOTENSIN-CONVERTING ENZYME-RELATED"/>
    <property type="match status" value="1"/>
</dbReference>
<dbReference type="EC" id="3.4.-.-" evidence="22"/>
<dbReference type="PRINTS" id="PR00791">
    <property type="entry name" value="PEPDIPTASEA"/>
</dbReference>
<evidence type="ECO:0000256" key="19">
    <source>
        <dbReference type="PIRSR" id="PIRSR601548-5"/>
    </source>
</evidence>
<feature type="binding site" evidence="20">
    <location>
        <position position="433"/>
    </location>
    <ligand>
        <name>Zn(2+)</name>
        <dbReference type="ChEBI" id="CHEBI:29105"/>
        <label>2</label>
        <note>catalytic</note>
    </ligand>
</feature>
<feature type="binding site" evidence="17">
    <location>
        <position position="405"/>
    </location>
    <ligand>
        <name>Zn(2+)</name>
        <dbReference type="ChEBI" id="CHEBI:29105"/>
        <label>1</label>
        <note>catalytic</note>
    </ligand>
</feature>
<keyword evidence="2 22" id="KW-0121">Carboxypeptidase</keyword>
<dbReference type="PROSITE" id="PS52011">
    <property type="entry name" value="PEPTIDASE_M2"/>
    <property type="match status" value="1"/>
</dbReference>
<organism evidence="25 26">
    <name type="scientific">Gryllus longicercus</name>
    <dbReference type="NCBI Taxonomy" id="2509291"/>
    <lineage>
        <taxon>Eukaryota</taxon>
        <taxon>Metazoa</taxon>
        <taxon>Ecdysozoa</taxon>
        <taxon>Arthropoda</taxon>
        <taxon>Hexapoda</taxon>
        <taxon>Insecta</taxon>
        <taxon>Pterygota</taxon>
        <taxon>Neoptera</taxon>
        <taxon>Polyneoptera</taxon>
        <taxon>Orthoptera</taxon>
        <taxon>Ensifera</taxon>
        <taxon>Gryllidea</taxon>
        <taxon>Grylloidea</taxon>
        <taxon>Gryllidae</taxon>
        <taxon>Gryllinae</taxon>
        <taxon>Gryllus</taxon>
    </lineage>
</organism>
<dbReference type="AlphaFoldDB" id="A0AAN9ZIL7"/>
<keyword evidence="5 24" id="KW-0732">Signal</keyword>
<dbReference type="GO" id="GO:0006508">
    <property type="term" value="P:proteolysis"/>
    <property type="evidence" value="ECO:0007669"/>
    <property type="project" value="UniProtKB-KW"/>
</dbReference>
<evidence type="ECO:0000256" key="1">
    <source>
        <dbReference type="ARBA" id="ARBA00008139"/>
    </source>
</evidence>
<feature type="binding site" evidence="16">
    <location>
        <position position="247"/>
    </location>
    <ligand>
        <name>chloride</name>
        <dbReference type="ChEBI" id="CHEBI:17996"/>
        <label>1</label>
    </ligand>
</feature>
<gene>
    <name evidence="25" type="ORF">R5R35_013236</name>
</gene>
<evidence type="ECO:0000313" key="25">
    <source>
        <dbReference type="EMBL" id="KAK7873704.1"/>
    </source>
</evidence>
<evidence type="ECO:0000256" key="8">
    <source>
        <dbReference type="ARBA" id="ARBA00023049"/>
    </source>
</evidence>
<evidence type="ECO:0000256" key="12">
    <source>
        <dbReference type="ARBA" id="ARBA00039858"/>
    </source>
</evidence>
<comment type="cofactor">
    <cofactor evidence="22">
        <name>Zn(2+)</name>
        <dbReference type="ChEBI" id="CHEBI:29105"/>
    </cofactor>
    <text evidence="22">Binds 1 zinc ion per subunit.</text>
</comment>
<keyword evidence="26" id="KW-1185">Reference proteome</keyword>
<feature type="binding site" evidence="16">
    <location>
        <position position="546"/>
    </location>
    <ligand>
        <name>chloride</name>
        <dbReference type="ChEBI" id="CHEBI:17996"/>
        <label>1</label>
    </ligand>
</feature>
<dbReference type="CDD" id="cd06461">
    <property type="entry name" value="M2_ACE"/>
    <property type="match status" value="1"/>
</dbReference>
<evidence type="ECO:0000256" key="6">
    <source>
        <dbReference type="ARBA" id="ARBA00022801"/>
    </source>
</evidence>
<accession>A0AAN9ZIL7</accession>
<proteinExistence type="inferred from homology"/>
<feature type="disulfide bond" evidence="21">
    <location>
        <begin position="172"/>
        <end position="180"/>
    </location>
</feature>
<evidence type="ECO:0000256" key="2">
    <source>
        <dbReference type="ARBA" id="ARBA00022645"/>
    </source>
</evidence>
<evidence type="ECO:0000256" key="20">
    <source>
        <dbReference type="PIRSR" id="PIRSR601548-8"/>
    </source>
</evidence>
<evidence type="ECO:0000256" key="10">
    <source>
        <dbReference type="ARBA" id="ARBA00023180"/>
    </source>
</evidence>